<dbReference type="KEGG" id="uvi:66063764"/>
<dbReference type="Pfam" id="PF11735">
    <property type="entry name" value="CAP59_mtransfer"/>
    <property type="match status" value="1"/>
</dbReference>
<evidence type="ECO:0000313" key="2">
    <source>
        <dbReference type="EMBL" id="GAO15531.1"/>
    </source>
</evidence>
<reference evidence="3" key="3">
    <citation type="submission" date="2020-03" db="EMBL/GenBank/DDBJ databases">
        <title>A mixture of massive structural variations and highly conserved coding sequences in Ustilaginoidea virens genome.</title>
        <authorList>
            <person name="Zhang K."/>
            <person name="Zhao Z."/>
            <person name="Zhang Z."/>
            <person name="Li Y."/>
            <person name="Hsiang T."/>
            <person name="Sun W."/>
        </authorList>
    </citation>
    <scope>NUCLEOTIDE SEQUENCE</scope>
    <source>
        <strain evidence="3">UV-8b</strain>
    </source>
</reference>
<dbReference type="EMBL" id="BBTG02000008">
    <property type="protein sequence ID" value="GAO15531.1"/>
    <property type="molecule type" value="Genomic_DNA"/>
</dbReference>
<sequence length="412" mass="46775">MPFASANRLYLGRLLRSRTARVTLALFCLFNVLDVHRIHHKLCLGGSTPPPPLPPPRARQRVYIASMHFNNGDVLKSHWNRAVVDLAETLGPANVFVSVLESGSWDDSKELLRDLDDELDRRGVPHRVETSDVTHQDELDDAHKGQGWIDTPRGKRELRRIPFLARLRNRTIEDLLDLFSKGVEFDKVLFLNDVVFTVQDVLALMDTNRGEYAAACSLDFSKPPLYYDTFALRDVEGHGHITQTWPFFKAPASRNALVNNVDAVPVTSCWNGMVVMPAEPFVSSTRLRFRGVPDSLATHHLEASECCLIHADNPLSKTLGVYLNPRVRVGYDAAAYRATHPGGSWVSWWRILTGIWRNRLTRWTAIPRFDGGGVVRSRVRRWEQERRGNHEPGVFCLIDEMQVLVHNGWAHV</sequence>
<dbReference type="EMBL" id="CP072754">
    <property type="protein sequence ID" value="QUC18745.1"/>
    <property type="molecule type" value="Genomic_DNA"/>
</dbReference>
<dbReference type="AlphaFoldDB" id="A0A1B5KWV4"/>
<dbReference type="RefSeq" id="XP_042996418.1">
    <property type="nucleotide sequence ID" value="XM_043140484.1"/>
</dbReference>
<reference evidence="5" key="2">
    <citation type="journal article" date="2016" name="Genome Announc.">
        <title>Genome sequence of Ustilaginoidea virens IPU010, a rice pathogenic fungus causing false smut.</title>
        <authorList>
            <person name="Kumagai T."/>
            <person name="Ishii T."/>
            <person name="Terai G."/>
            <person name="Umemura M."/>
            <person name="Machida M."/>
            <person name="Asai K."/>
        </authorList>
    </citation>
    <scope>NUCLEOTIDE SEQUENCE [LARGE SCALE GENOMIC DNA]</scope>
    <source>
        <strain evidence="5">IPU010</strain>
    </source>
</reference>
<reference evidence="2" key="1">
    <citation type="journal article" date="2016" name="Genome Announc.">
        <title>Genome Sequence of Ustilaginoidea virens IPU010, a Rice Pathogenic Fungus Causing False Smut.</title>
        <authorList>
            <person name="Kumagai T."/>
            <person name="Ishii T."/>
            <person name="Terai G."/>
            <person name="Umemura M."/>
            <person name="Machida M."/>
            <person name="Asai K."/>
        </authorList>
    </citation>
    <scope>NUCLEOTIDE SEQUENCE [LARGE SCALE GENOMIC DNA]</scope>
    <source>
        <strain evidence="2">IPU010</strain>
    </source>
</reference>
<protein>
    <recommendedName>
        <fullName evidence="6">Polysaccharide export protein</fullName>
    </recommendedName>
</protein>
<organism evidence="2 5">
    <name type="scientific">Ustilaginoidea virens</name>
    <name type="common">Rice false smut fungus</name>
    <name type="synonym">Villosiclava virens</name>
    <dbReference type="NCBI Taxonomy" id="1159556"/>
    <lineage>
        <taxon>Eukaryota</taxon>
        <taxon>Fungi</taxon>
        <taxon>Dikarya</taxon>
        <taxon>Ascomycota</taxon>
        <taxon>Pezizomycotina</taxon>
        <taxon>Sordariomycetes</taxon>
        <taxon>Hypocreomycetidae</taxon>
        <taxon>Hypocreales</taxon>
        <taxon>Clavicipitaceae</taxon>
        <taxon>Ustilaginoidea</taxon>
    </lineage>
</organism>
<gene>
    <name evidence="3" type="ORF">UV8b_02986</name>
    <name evidence="2" type="ORF">UVI_02020590</name>
</gene>
<dbReference type="Proteomes" id="UP000027002">
    <property type="component" value="Chromosome 2"/>
</dbReference>
<evidence type="ECO:0008006" key="6">
    <source>
        <dbReference type="Google" id="ProtNLM"/>
    </source>
</evidence>
<proteinExistence type="predicted"/>
<feature type="compositionally biased region" description="Basic and acidic residues" evidence="1">
    <location>
        <begin position="128"/>
        <end position="144"/>
    </location>
</feature>
<evidence type="ECO:0000256" key="1">
    <source>
        <dbReference type="SAM" id="MobiDB-lite"/>
    </source>
</evidence>
<dbReference type="InterPro" id="IPR021047">
    <property type="entry name" value="Mannosyltransferase_CMT1"/>
</dbReference>
<feature type="region of interest" description="Disordered" evidence="1">
    <location>
        <begin position="128"/>
        <end position="147"/>
    </location>
</feature>
<accession>A0A1B5KWV4</accession>
<evidence type="ECO:0000313" key="5">
    <source>
        <dbReference type="Proteomes" id="UP000054053"/>
    </source>
</evidence>
<dbReference type="PANTHER" id="PTHR34144:SF7">
    <property type="entry name" value="EXPORT PROTEIN (CAP59), PUTATIVE (AFU_ORTHOLOGUE AFUA_7G05020)-RELATED"/>
    <property type="match status" value="1"/>
</dbReference>
<evidence type="ECO:0000313" key="4">
    <source>
        <dbReference type="Proteomes" id="UP000027002"/>
    </source>
</evidence>
<dbReference type="Proteomes" id="UP000054053">
    <property type="component" value="Unassembled WGS sequence"/>
</dbReference>
<dbReference type="PANTHER" id="PTHR34144">
    <property type="entry name" value="CHROMOSOME 8, WHOLE GENOME SHOTGUN SEQUENCE"/>
    <property type="match status" value="1"/>
</dbReference>
<keyword evidence="4" id="KW-1185">Reference proteome</keyword>
<evidence type="ECO:0000313" key="3">
    <source>
        <dbReference type="EMBL" id="QUC18745.1"/>
    </source>
</evidence>
<dbReference type="OrthoDB" id="262547at2759"/>
<dbReference type="GeneID" id="66063764"/>
<name>A0A1B5KWV4_USTVR</name>